<organism evidence="1">
    <name type="scientific">uncultured bacterium</name>
    <name type="common">gcode 4</name>
    <dbReference type="NCBI Taxonomy" id="1234023"/>
    <lineage>
        <taxon>Bacteria</taxon>
        <taxon>environmental samples</taxon>
    </lineage>
</organism>
<accession>K2A2K8</accession>
<reference evidence="1" key="1">
    <citation type="journal article" date="2012" name="Science">
        <title>Fermentation, hydrogen, and sulfur metabolism in multiple uncultivated bacterial phyla.</title>
        <authorList>
            <person name="Wrighton K.C."/>
            <person name="Thomas B.C."/>
            <person name="Sharon I."/>
            <person name="Miller C.S."/>
            <person name="Castelle C.J."/>
            <person name="VerBerkmoes N.C."/>
            <person name="Wilkins M.J."/>
            <person name="Hettich R.L."/>
            <person name="Lipton M.S."/>
            <person name="Williams K.H."/>
            <person name="Long P.E."/>
            <person name="Banfield J.F."/>
        </authorList>
    </citation>
    <scope>NUCLEOTIDE SEQUENCE [LARGE SCALE GENOMIC DNA]</scope>
</reference>
<name>K2A2K8_9BACT</name>
<gene>
    <name evidence="1" type="ORF">ACD_71C00211G0001</name>
</gene>
<evidence type="ECO:0000313" key="1">
    <source>
        <dbReference type="EMBL" id="EKD44214.1"/>
    </source>
</evidence>
<dbReference type="AlphaFoldDB" id="K2A2K8"/>
<proteinExistence type="predicted"/>
<protein>
    <submittedName>
        <fullName evidence="1">Uncharacterized protein</fullName>
    </submittedName>
</protein>
<sequence length="133" mass="15191">MNDIIPQHFSHAPGFKCLAIKTPYDREKTNFVLGHIRDSVMGKLALEYFHASVSNVIYDKILSTRNDVEGILLKDNKHLQDELLVISQLIIDKLLRNEEEMINGTIETKNIHAIKPTSFNPPEVIALIEKTRI</sequence>
<dbReference type="EMBL" id="AMFJ01028942">
    <property type="protein sequence ID" value="EKD44214.1"/>
    <property type="molecule type" value="Genomic_DNA"/>
</dbReference>
<comment type="caution">
    <text evidence="1">The sequence shown here is derived from an EMBL/GenBank/DDBJ whole genome shotgun (WGS) entry which is preliminary data.</text>
</comment>